<dbReference type="Gene3D" id="3.80.10.10">
    <property type="entry name" value="Ribonuclease Inhibitor"/>
    <property type="match status" value="2"/>
</dbReference>
<dbReference type="OrthoDB" id="676979at2759"/>
<dbReference type="PANTHER" id="PTHR24373">
    <property type="entry name" value="SLIT RELATED LEUCINE-RICH REPEAT NEURONAL PROTEIN"/>
    <property type="match status" value="1"/>
</dbReference>
<dbReference type="InterPro" id="IPR050328">
    <property type="entry name" value="Dev_Immune_Receptor"/>
</dbReference>
<dbReference type="InterPro" id="IPR032675">
    <property type="entry name" value="LRR_dom_sf"/>
</dbReference>
<dbReference type="GO" id="GO:0031012">
    <property type="term" value="C:extracellular matrix"/>
    <property type="evidence" value="ECO:0007669"/>
    <property type="project" value="TreeGrafter"/>
</dbReference>
<evidence type="ECO:0000256" key="4">
    <source>
        <dbReference type="SAM" id="Coils"/>
    </source>
</evidence>
<evidence type="ECO:0000256" key="5">
    <source>
        <dbReference type="SAM" id="MobiDB-lite"/>
    </source>
</evidence>
<reference evidence="7" key="2">
    <citation type="submission" date="2022-10" db="EMBL/GenBank/DDBJ databases">
        <authorList>
            <consortium name="ENA_rothamsted_submissions"/>
            <consortium name="culmorum"/>
            <person name="King R."/>
        </authorList>
    </citation>
    <scope>NUCLEOTIDE SEQUENCE</scope>
</reference>
<dbReference type="InterPro" id="IPR003591">
    <property type="entry name" value="Leu-rich_rpt_typical-subtyp"/>
</dbReference>
<dbReference type="PROSITE" id="PS51450">
    <property type="entry name" value="LRR"/>
    <property type="match status" value="1"/>
</dbReference>
<keyword evidence="8" id="KW-1185">Reference proteome</keyword>
<keyword evidence="3" id="KW-0677">Repeat</keyword>
<keyword evidence="4" id="KW-0175">Coiled coil</keyword>
<evidence type="ECO:0000313" key="7">
    <source>
        <dbReference type="EMBL" id="CAG9798449.1"/>
    </source>
</evidence>
<sequence>MGTKFILTLVIVFLHLCGVLCQDEILNCDFTCRYPTVCSANLTIFNPNGLNSFNEITGPARQNDVFSEVFTVFGSHSTNVPQIICETFKNIYRIGLNQIGLERVDDYSFRSCKGLIYIFLWGNNISYIHENAFAENPKLYYLALQGNNIKMLPENVFLNQQKLEWLSLEGNPFIDIHKYAFKPLIILDKLHIKRSELVDVKPEWFETLGMLTFLDLSTNLIETLPKKVFNPLKNITYIGLIHNKLTVIHADSFGILISAPRISFYSNKINAIDVQFIFNTGASTIDMEYNVCAKVTISDNSTSKELMMTGFKTCFENYKAMSEMTTLPTTITTDSTTTQSSTLPTSSSTLPPGCTNENWIERICKVEEKFEEYETIFNEIEEKMENLTKNQNGMLRSLEDQQSQVTENKNEIISLNEIISILRKDLDNQIEINANLENKVKKIEEIAELLNKENQQIKRDKDILEFRVESLSNFVKTEVKNLEDKILVLSTRPCSCN</sequence>
<dbReference type="GO" id="GO:0005615">
    <property type="term" value="C:extracellular space"/>
    <property type="evidence" value="ECO:0007669"/>
    <property type="project" value="TreeGrafter"/>
</dbReference>
<keyword evidence="1" id="KW-0433">Leucine-rich repeat</keyword>
<dbReference type="Proteomes" id="UP001153620">
    <property type="component" value="Chromosome 1"/>
</dbReference>
<name>A0A9N9RKA5_9DIPT</name>
<evidence type="ECO:0000256" key="1">
    <source>
        <dbReference type="ARBA" id="ARBA00022614"/>
    </source>
</evidence>
<evidence type="ECO:0000256" key="2">
    <source>
        <dbReference type="ARBA" id="ARBA00022729"/>
    </source>
</evidence>
<dbReference type="InterPro" id="IPR001611">
    <property type="entry name" value="Leu-rich_rpt"/>
</dbReference>
<keyword evidence="2 6" id="KW-0732">Signal</keyword>
<feature type="signal peptide" evidence="6">
    <location>
        <begin position="1"/>
        <end position="21"/>
    </location>
</feature>
<dbReference type="SUPFAM" id="SSF52058">
    <property type="entry name" value="L domain-like"/>
    <property type="match status" value="1"/>
</dbReference>
<reference evidence="7" key="1">
    <citation type="submission" date="2022-01" db="EMBL/GenBank/DDBJ databases">
        <authorList>
            <person name="King R."/>
        </authorList>
    </citation>
    <scope>NUCLEOTIDE SEQUENCE</scope>
</reference>
<dbReference type="EMBL" id="OU895877">
    <property type="protein sequence ID" value="CAG9798449.1"/>
    <property type="molecule type" value="Genomic_DNA"/>
</dbReference>
<protein>
    <submittedName>
        <fullName evidence="7">Uncharacterized protein</fullName>
    </submittedName>
</protein>
<gene>
    <name evidence="7" type="ORF">CHIRRI_LOCUS1431</name>
</gene>
<accession>A0A9N9RKA5</accession>
<feature type="region of interest" description="Disordered" evidence="5">
    <location>
        <begin position="331"/>
        <end position="351"/>
    </location>
</feature>
<evidence type="ECO:0000256" key="6">
    <source>
        <dbReference type="SAM" id="SignalP"/>
    </source>
</evidence>
<dbReference type="SMART" id="SM00369">
    <property type="entry name" value="LRR_TYP"/>
    <property type="match status" value="5"/>
</dbReference>
<feature type="coiled-coil region" evidence="4">
    <location>
        <begin position="419"/>
        <end position="467"/>
    </location>
</feature>
<organism evidence="7 8">
    <name type="scientific">Chironomus riparius</name>
    <dbReference type="NCBI Taxonomy" id="315576"/>
    <lineage>
        <taxon>Eukaryota</taxon>
        <taxon>Metazoa</taxon>
        <taxon>Ecdysozoa</taxon>
        <taxon>Arthropoda</taxon>
        <taxon>Hexapoda</taxon>
        <taxon>Insecta</taxon>
        <taxon>Pterygota</taxon>
        <taxon>Neoptera</taxon>
        <taxon>Endopterygota</taxon>
        <taxon>Diptera</taxon>
        <taxon>Nematocera</taxon>
        <taxon>Chironomoidea</taxon>
        <taxon>Chironomidae</taxon>
        <taxon>Chironominae</taxon>
        <taxon>Chironomus</taxon>
    </lineage>
</organism>
<evidence type="ECO:0000256" key="3">
    <source>
        <dbReference type="ARBA" id="ARBA00022737"/>
    </source>
</evidence>
<proteinExistence type="predicted"/>
<evidence type="ECO:0000313" key="8">
    <source>
        <dbReference type="Proteomes" id="UP001153620"/>
    </source>
</evidence>
<dbReference type="PANTHER" id="PTHR24373:SF398">
    <property type="entry name" value="LEUCINE-RICH REPEAT-CONTAINING G-PROTEIN COUPLED RECEPTOR 6"/>
    <property type="match status" value="1"/>
</dbReference>
<feature type="chain" id="PRO_5040193589" evidence="6">
    <location>
        <begin position="22"/>
        <end position="497"/>
    </location>
</feature>
<dbReference type="Pfam" id="PF13855">
    <property type="entry name" value="LRR_8"/>
    <property type="match status" value="2"/>
</dbReference>
<dbReference type="AlphaFoldDB" id="A0A9N9RKA5"/>